<reference evidence="2 3" key="1">
    <citation type="submission" date="2017-11" db="EMBL/GenBank/DDBJ databases">
        <title>Evolution of Phototrophy in the Chloroflexi Phylum Driven by Horizontal Gene Transfer.</title>
        <authorList>
            <person name="Ward L.M."/>
            <person name="Hemp J."/>
            <person name="Shih P.M."/>
            <person name="Mcglynn S.E."/>
            <person name="Fischer W."/>
        </authorList>
    </citation>
    <scope>NUCLEOTIDE SEQUENCE [LARGE SCALE GENOMIC DNA]</scope>
    <source>
        <strain evidence="2">JP3_7</strain>
    </source>
</reference>
<dbReference type="Gene3D" id="1.10.1420.10">
    <property type="match status" value="1"/>
</dbReference>
<dbReference type="GO" id="GO:0006298">
    <property type="term" value="P:mismatch repair"/>
    <property type="evidence" value="ECO:0007669"/>
    <property type="project" value="InterPro"/>
</dbReference>
<feature type="domain" description="DNA mismatch repair protein MutS core" evidence="1">
    <location>
        <begin position="1"/>
        <end position="102"/>
    </location>
</feature>
<organism evidence="2 3">
    <name type="scientific">Candidatus Thermofonsia Clade 3 bacterium</name>
    <dbReference type="NCBI Taxonomy" id="2364212"/>
    <lineage>
        <taxon>Bacteria</taxon>
        <taxon>Bacillati</taxon>
        <taxon>Chloroflexota</taxon>
        <taxon>Candidatus Thermofontia</taxon>
        <taxon>Candidatus Thermofonsia Clade 3</taxon>
    </lineage>
</organism>
<feature type="non-terminal residue" evidence="2">
    <location>
        <position position="130"/>
    </location>
</feature>
<dbReference type="InterPro" id="IPR036187">
    <property type="entry name" value="DNA_mismatch_repair_MutS_sf"/>
</dbReference>
<sequence length="130" mass="14344">DQTRTPMGARLLRRWISQPLCDLARLRARHDAVDHFVNDAILRASVRETLRRVGDMERVVNRIIQGSGVATPRDMARLRDALRALPDLVAALEDWTPPQEDVDLSGMSALQESAALAAAPLDGITPPDDD</sequence>
<evidence type="ECO:0000313" key="2">
    <source>
        <dbReference type="EMBL" id="PJF45510.1"/>
    </source>
</evidence>
<protein>
    <submittedName>
        <fullName evidence="2">DNA mismatch repair protein MutS</fullName>
    </submittedName>
</protein>
<name>A0A2M8Q6V9_9CHLR</name>
<dbReference type="AlphaFoldDB" id="A0A2M8Q6V9"/>
<dbReference type="GO" id="GO:0030983">
    <property type="term" value="F:mismatched DNA binding"/>
    <property type="evidence" value="ECO:0007669"/>
    <property type="project" value="InterPro"/>
</dbReference>
<dbReference type="PANTHER" id="PTHR11361">
    <property type="entry name" value="DNA MISMATCH REPAIR PROTEIN MUTS FAMILY MEMBER"/>
    <property type="match status" value="1"/>
</dbReference>
<evidence type="ECO:0000313" key="3">
    <source>
        <dbReference type="Proteomes" id="UP000230790"/>
    </source>
</evidence>
<dbReference type="GO" id="GO:0005829">
    <property type="term" value="C:cytosol"/>
    <property type="evidence" value="ECO:0007669"/>
    <property type="project" value="TreeGrafter"/>
</dbReference>
<dbReference type="Pfam" id="PF05192">
    <property type="entry name" value="MutS_III"/>
    <property type="match status" value="1"/>
</dbReference>
<comment type="caution">
    <text evidence="2">The sequence shown here is derived from an EMBL/GenBank/DDBJ whole genome shotgun (WGS) entry which is preliminary data.</text>
</comment>
<accession>A0A2M8Q6V9</accession>
<dbReference type="Proteomes" id="UP000230790">
    <property type="component" value="Unassembled WGS sequence"/>
</dbReference>
<feature type="non-terminal residue" evidence="2">
    <location>
        <position position="1"/>
    </location>
</feature>
<dbReference type="EMBL" id="PGTN01001021">
    <property type="protein sequence ID" value="PJF45510.1"/>
    <property type="molecule type" value="Genomic_DNA"/>
</dbReference>
<dbReference type="GO" id="GO:0140664">
    <property type="term" value="F:ATP-dependent DNA damage sensor activity"/>
    <property type="evidence" value="ECO:0007669"/>
    <property type="project" value="InterPro"/>
</dbReference>
<proteinExistence type="predicted"/>
<dbReference type="InterPro" id="IPR007696">
    <property type="entry name" value="DNA_mismatch_repair_MutS_core"/>
</dbReference>
<evidence type="ECO:0000259" key="1">
    <source>
        <dbReference type="Pfam" id="PF05192"/>
    </source>
</evidence>
<dbReference type="PANTHER" id="PTHR11361:SF34">
    <property type="entry name" value="DNA MISMATCH REPAIR PROTEIN MSH1, MITOCHONDRIAL"/>
    <property type="match status" value="1"/>
</dbReference>
<gene>
    <name evidence="2" type="ORF">CUN48_18520</name>
</gene>
<dbReference type="SUPFAM" id="SSF48334">
    <property type="entry name" value="DNA repair protein MutS, domain III"/>
    <property type="match status" value="1"/>
</dbReference>
<dbReference type="GO" id="GO:0005524">
    <property type="term" value="F:ATP binding"/>
    <property type="evidence" value="ECO:0007669"/>
    <property type="project" value="InterPro"/>
</dbReference>
<dbReference type="InterPro" id="IPR045076">
    <property type="entry name" value="MutS"/>
</dbReference>